<dbReference type="OrthoDB" id="192158at2759"/>
<gene>
    <name evidence="2" type="ORF">TrST_g12524</name>
</gene>
<evidence type="ECO:0000256" key="1">
    <source>
        <dbReference type="SAM" id="SignalP"/>
    </source>
</evidence>
<evidence type="ECO:0000313" key="2">
    <source>
        <dbReference type="EMBL" id="GMH82248.1"/>
    </source>
</evidence>
<protein>
    <submittedName>
        <fullName evidence="2">Uncharacterized protein</fullName>
    </submittedName>
</protein>
<accession>A0A9W7EKC8</accession>
<dbReference type="AlphaFoldDB" id="A0A9W7EKC8"/>
<dbReference type="EMBL" id="BRXY01000267">
    <property type="protein sequence ID" value="GMH82248.1"/>
    <property type="molecule type" value="Genomic_DNA"/>
</dbReference>
<keyword evidence="1" id="KW-0732">Signal</keyword>
<reference evidence="3" key="1">
    <citation type="journal article" date="2023" name="Commun. Biol.">
        <title>Genome analysis of Parmales, the sister group of diatoms, reveals the evolutionary specialization of diatoms from phago-mixotrophs to photoautotrophs.</title>
        <authorList>
            <person name="Ban H."/>
            <person name="Sato S."/>
            <person name="Yoshikawa S."/>
            <person name="Yamada K."/>
            <person name="Nakamura Y."/>
            <person name="Ichinomiya M."/>
            <person name="Sato N."/>
            <person name="Blanc-Mathieu R."/>
            <person name="Endo H."/>
            <person name="Kuwata A."/>
            <person name="Ogata H."/>
        </authorList>
    </citation>
    <scope>NUCLEOTIDE SEQUENCE [LARGE SCALE GENOMIC DNA]</scope>
    <source>
        <strain evidence="3">NIES 3701</strain>
    </source>
</reference>
<evidence type="ECO:0000313" key="3">
    <source>
        <dbReference type="Proteomes" id="UP001165085"/>
    </source>
</evidence>
<comment type="caution">
    <text evidence="2">The sequence shown here is derived from an EMBL/GenBank/DDBJ whole genome shotgun (WGS) entry which is preliminary data.</text>
</comment>
<proteinExistence type="predicted"/>
<feature type="chain" id="PRO_5040930611" evidence="1">
    <location>
        <begin position="29"/>
        <end position="301"/>
    </location>
</feature>
<feature type="signal peptide" evidence="1">
    <location>
        <begin position="1"/>
        <end position="28"/>
    </location>
</feature>
<organism evidence="2 3">
    <name type="scientific">Triparma strigata</name>
    <dbReference type="NCBI Taxonomy" id="1606541"/>
    <lineage>
        <taxon>Eukaryota</taxon>
        <taxon>Sar</taxon>
        <taxon>Stramenopiles</taxon>
        <taxon>Ochrophyta</taxon>
        <taxon>Bolidophyceae</taxon>
        <taxon>Parmales</taxon>
        <taxon>Triparmaceae</taxon>
        <taxon>Triparma</taxon>
    </lineage>
</organism>
<keyword evidence="3" id="KW-1185">Reference proteome</keyword>
<name>A0A9W7EKC8_9STRA</name>
<sequence length="301" mass="32972">MHVPFYSLLSLLPFITLFTLSFPTSTTSSPPLPPSTLISRSYSSSLSLSTPPLTSWRTRIASRGLTVPNFSSKASSLFTEAEDCYDGMTTSVISSDSKSRRSMKAKLMNYLTEEVTELFEMQVEQVVSDVTEGFKSDMLKNFRVDKKTGKEIEGKEEGTTILRRWMEEFDKRTEGLEVQSLGLLKTSHQQALSNSLSTILGNFSTSAPAQLKVMSTIKASASKPKPPSERGIVPTFHLVSMIRPDGFGNLQGFAGYTAKNGNTATVGVCNDADSPEVLNMFGGMRPPILRVQGKVNLDIDL</sequence>
<dbReference type="Proteomes" id="UP001165085">
    <property type="component" value="Unassembled WGS sequence"/>
</dbReference>